<accession>A0A840IBE7</accession>
<evidence type="ECO:0000313" key="4">
    <source>
        <dbReference type="EMBL" id="MBB4661563.1"/>
    </source>
</evidence>
<gene>
    <name evidence="4" type="ORF">BDZ31_001136</name>
</gene>
<dbReference type="SUPFAM" id="SSF48498">
    <property type="entry name" value="Tetracyclin repressor-like, C-terminal domain"/>
    <property type="match status" value="1"/>
</dbReference>
<dbReference type="RefSeq" id="WP_221242817.1">
    <property type="nucleotide sequence ID" value="NZ_JACHNU010000001.1"/>
</dbReference>
<dbReference type="InterPro" id="IPR036271">
    <property type="entry name" value="Tet_transcr_reg_TetR-rel_C_sf"/>
</dbReference>
<feature type="DNA-binding region" description="H-T-H motif" evidence="2">
    <location>
        <begin position="28"/>
        <end position="47"/>
    </location>
</feature>
<reference evidence="4 5" key="1">
    <citation type="submission" date="2020-08" db="EMBL/GenBank/DDBJ databases">
        <title>Genomic Encyclopedia of Archaeal and Bacterial Type Strains, Phase II (KMG-II): from individual species to whole genera.</title>
        <authorList>
            <person name="Goeker M."/>
        </authorList>
    </citation>
    <scope>NUCLEOTIDE SEQUENCE [LARGE SCALE GENOMIC DNA]</scope>
    <source>
        <strain evidence="4 5">DSM 23288</strain>
    </source>
</reference>
<dbReference type="Gene3D" id="1.10.357.10">
    <property type="entry name" value="Tetracycline Repressor, domain 2"/>
    <property type="match status" value="1"/>
</dbReference>
<evidence type="ECO:0000259" key="3">
    <source>
        <dbReference type="PROSITE" id="PS50977"/>
    </source>
</evidence>
<dbReference type="PANTHER" id="PTHR30055:SF153">
    <property type="entry name" value="HTH-TYPE TRANSCRIPTIONAL REPRESSOR RV3405C"/>
    <property type="match status" value="1"/>
</dbReference>
<dbReference type="Gene3D" id="1.10.10.60">
    <property type="entry name" value="Homeodomain-like"/>
    <property type="match status" value="1"/>
</dbReference>
<dbReference type="GO" id="GO:0000976">
    <property type="term" value="F:transcription cis-regulatory region binding"/>
    <property type="evidence" value="ECO:0007669"/>
    <property type="project" value="TreeGrafter"/>
</dbReference>
<dbReference type="Pfam" id="PF00440">
    <property type="entry name" value="TetR_N"/>
    <property type="match status" value="1"/>
</dbReference>
<keyword evidence="5" id="KW-1185">Reference proteome</keyword>
<dbReference type="PROSITE" id="PS50977">
    <property type="entry name" value="HTH_TETR_2"/>
    <property type="match status" value="1"/>
</dbReference>
<dbReference type="InterPro" id="IPR050109">
    <property type="entry name" value="HTH-type_TetR-like_transc_reg"/>
</dbReference>
<comment type="caution">
    <text evidence="4">The sequence shown here is derived from an EMBL/GenBank/DDBJ whole genome shotgun (WGS) entry which is preliminary data.</text>
</comment>
<dbReference type="EMBL" id="JACHNU010000001">
    <property type="protein sequence ID" value="MBB4661563.1"/>
    <property type="molecule type" value="Genomic_DNA"/>
</dbReference>
<dbReference type="PANTHER" id="PTHR30055">
    <property type="entry name" value="HTH-TYPE TRANSCRIPTIONAL REGULATOR RUTR"/>
    <property type="match status" value="1"/>
</dbReference>
<dbReference type="SUPFAM" id="SSF46689">
    <property type="entry name" value="Homeodomain-like"/>
    <property type="match status" value="1"/>
</dbReference>
<dbReference type="InterPro" id="IPR009057">
    <property type="entry name" value="Homeodomain-like_sf"/>
</dbReference>
<sequence length="192" mass="21047">MTQRAVEDEQLLDAARACVLAVGVRRTTVTDVARRAGVSRMTLYRRFPDVTSLIQALMTREFSAIIAEVDRDAGQLGSARERLVEGAVRGCDRLTRNPLFLRIVDVDPELLLPYVTTRLGSFQKAVVASLEGQLRDGVADGSIAAGDPAIVARTIELALRGFVLQTLAEGAEAAREPELEQLRRMLDRYLAP</sequence>
<evidence type="ECO:0000313" key="5">
    <source>
        <dbReference type="Proteomes" id="UP000585272"/>
    </source>
</evidence>
<protein>
    <submittedName>
        <fullName evidence="4">AcrR family transcriptional regulator</fullName>
    </submittedName>
</protein>
<organism evidence="4 5">
    <name type="scientific">Conexibacter arvalis</name>
    <dbReference type="NCBI Taxonomy" id="912552"/>
    <lineage>
        <taxon>Bacteria</taxon>
        <taxon>Bacillati</taxon>
        <taxon>Actinomycetota</taxon>
        <taxon>Thermoleophilia</taxon>
        <taxon>Solirubrobacterales</taxon>
        <taxon>Conexibacteraceae</taxon>
        <taxon>Conexibacter</taxon>
    </lineage>
</organism>
<proteinExistence type="predicted"/>
<dbReference type="AlphaFoldDB" id="A0A840IBE7"/>
<keyword evidence="1 2" id="KW-0238">DNA-binding</keyword>
<evidence type="ECO:0000256" key="1">
    <source>
        <dbReference type="ARBA" id="ARBA00023125"/>
    </source>
</evidence>
<dbReference type="Proteomes" id="UP000585272">
    <property type="component" value="Unassembled WGS sequence"/>
</dbReference>
<dbReference type="InterPro" id="IPR001647">
    <property type="entry name" value="HTH_TetR"/>
</dbReference>
<dbReference type="GO" id="GO:0003700">
    <property type="term" value="F:DNA-binding transcription factor activity"/>
    <property type="evidence" value="ECO:0007669"/>
    <property type="project" value="TreeGrafter"/>
</dbReference>
<evidence type="ECO:0000256" key="2">
    <source>
        <dbReference type="PROSITE-ProRule" id="PRU00335"/>
    </source>
</evidence>
<name>A0A840IBE7_9ACTN</name>
<feature type="domain" description="HTH tetR-type" evidence="3">
    <location>
        <begin position="5"/>
        <end position="65"/>
    </location>
</feature>